<organism evidence="2 3">
    <name type="scientific">Marchantia polymorpha</name>
    <name type="common">Common liverwort</name>
    <name type="synonym">Marchantia aquatica</name>
    <dbReference type="NCBI Taxonomy" id="3197"/>
    <lineage>
        <taxon>Eukaryota</taxon>
        <taxon>Viridiplantae</taxon>
        <taxon>Streptophyta</taxon>
        <taxon>Embryophyta</taxon>
        <taxon>Marchantiophyta</taxon>
        <taxon>Marchantiopsida</taxon>
        <taxon>Marchantiidae</taxon>
        <taxon>Marchantiales</taxon>
        <taxon>Marchantiaceae</taxon>
        <taxon>Marchantia</taxon>
    </lineage>
</organism>
<keyword evidence="3" id="KW-1185">Reference proteome</keyword>
<name>A0A2R6WT95_MARPO</name>
<dbReference type="AlphaFoldDB" id="A0A2R6WT95"/>
<evidence type="ECO:0000313" key="2">
    <source>
        <dbReference type="EMBL" id="PTQ37062.1"/>
    </source>
</evidence>
<accession>A0A2R6WT95</accession>
<gene>
    <name evidence="2" type="ORF">MARPO_0059s0014</name>
</gene>
<evidence type="ECO:0000256" key="1">
    <source>
        <dbReference type="SAM" id="MobiDB-lite"/>
    </source>
</evidence>
<reference evidence="3" key="1">
    <citation type="journal article" date="2017" name="Cell">
        <title>Insights into land plant evolution garnered from the Marchantia polymorpha genome.</title>
        <authorList>
            <person name="Bowman J.L."/>
            <person name="Kohchi T."/>
            <person name="Yamato K.T."/>
            <person name="Jenkins J."/>
            <person name="Shu S."/>
            <person name="Ishizaki K."/>
            <person name="Yamaoka S."/>
            <person name="Nishihama R."/>
            <person name="Nakamura Y."/>
            <person name="Berger F."/>
            <person name="Adam C."/>
            <person name="Aki S.S."/>
            <person name="Althoff F."/>
            <person name="Araki T."/>
            <person name="Arteaga-Vazquez M.A."/>
            <person name="Balasubrmanian S."/>
            <person name="Barry K."/>
            <person name="Bauer D."/>
            <person name="Boehm C.R."/>
            <person name="Briginshaw L."/>
            <person name="Caballero-Perez J."/>
            <person name="Catarino B."/>
            <person name="Chen F."/>
            <person name="Chiyoda S."/>
            <person name="Chovatia M."/>
            <person name="Davies K.M."/>
            <person name="Delmans M."/>
            <person name="Demura T."/>
            <person name="Dierschke T."/>
            <person name="Dolan L."/>
            <person name="Dorantes-Acosta A.E."/>
            <person name="Eklund D.M."/>
            <person name="Florent S.N."/>
            <person name="Flores-Sandoval E."/>
            <person name="Fujiyama A."/>
            <person name="Fukuzawa H."/>
            <person name="Galik B."/>
            <person name="Grimanelli D."/>
            <person name="Grimwood J."/>
            <person name="Grossniklaus U."/>
            <person name="Hamada T."/>
            <person name="Haseloff J."/>
            <person name="Hetherington A.J."/>
            <person name="Higo A."/>
            <person name="Hirakawa Y."/>
            <person name="Hundley H.N."/>
            <person name="Ikeda Y."/>
            <person name="Inoue K."/>
            <person name="Inoue S.I."/>
            <person name="Ishida S."/>
            <person name="Jia Q."/>
            <person name="Kakita M."/>
            <person name="Kanazawa T."/>
            <person name="Kawai Y."/>
            <person name="Kawashima T."/>
            <person name="Kennedy M."/>
            <person name="Kinose K."/>
            <person name="Kinoshita T."/>
            <person name="Kohara Y."/>
            <person name="Koide E."/>
            <person name="Komatsu K."/>
            <person name="Kopischke S."/>
            <person name="Kubo M."/>
            <person name="Kyozuka J."/>
            <person name="Lagercrantz U."/>
            <person name="Lin S.S."/>
            <person name="Lindquist E."/>
            <person name="Lipzen A.M."/>
            <person name="Lu C.W."/>
            <person name="De Luna E."/>
            <person name="Martienssen R.A."/>
            <person name="Minamino N."/>
            <person name="Mizutani M."/>
            <person name="Mizutani M."/>
            <person name="Mochizuki N."/>
            <person name="Monte I."/>
            <person name="Mosher R."/>
            <person name="Nagasaki H."/>
            <person name="Nakagami H."/>
            <person name="Naramoto S."/>
            <person name="Nishitani K."/>
            <person name="Ohtani M."/>
            <person name="Okamoto T."/>
            <person name="Okumura M."/>
            <person name="Phillips J."/>
            <person name="Pollak B."/>
            <person name="Reinders A."/>
            <person name="Rovekamp M."/>
            <person name="Sano R."/>
            <person name="Sawa S."/>
            <person name="Schmid M.W."/>
            <person name="Shirakawa M."/>
            <person name="Solano R."/>
            <person name="Spunde A."/>
            <person name="Suetsugu N."/>
            <person name="Sugano S."/>
            <person name="Sugiyama A."/>
            <person name="Sun R."/>
            <person name="Suzuki Y."/>
            <person name="Takenaka M."/>
            <person name="Takezawa D."/>
            <person name="Tomogane H."/>
            <person name="Tsuzuki M."/>
            <person name="Ueda T."/>
            <person name="Umeda M."/>
            <person name="Ward J.M."/>
            <person name="Watanabe Y."/>
            <person name="Yazaki K."/>
            <person name="Yokoyama R."/>
            <person name="Yoshitake Y."/>
            <person name="Yotsui I."/>
            <person name="Zachgo S."/>
            <person name="Schmutz J."/>
        </authorList>
    </citation>
    <scope>NUCLEOTIDE SEQUENCE [LARGE SCALE GENOMIC DNA]</scope>
    <source>
        <strain evidence="3">Tak-1</strain>
    </source>
</reference>
<evidence type="ECO:0000313" key="3">
    <source>
        <dbReference type="Proteomes" id="UP000244005"/>
    </source>
</evidence>
<feature type="region of interest" description="Disordered" evidence="1">
    <location>
        <begin position="77"/>
        <end position="101"/>
    </location>
</feature>
<dbReference type="EMBL" id="KZ772731">
    <property type="protein sequence ID" value="PTQ37062.1"/>
    <property type="molecule type" value="Genomic_DNA"/>
</dbReference>
<dbReference type="Proteomes" id="UP000244005">
    <property type="component" value="Unassembled WGS sequence"/>
</dbReference>
<sequence>MMSSPPSILKIGGYKRHAPYKSSALPGSLEDITRVLKKEKKILDKKIATVVQRAIEICLSIEEHSFESTYRSEVTGGRKASEIGIQSMNHGRKPPSCYGRE</sequence>
<dbReference type="Gramene" id="Mp6g13360.1">
    <property type="protein sequence ID" value="Mp6g13360.1.cds"/>
    <property type="gene ID" value="Mp6g13360"/>
</dbReference>
<proteinExistence type="predicted"/>
<protein>
    <submittedName>
        <fullName evidence="2">Uncharacterized protein</fullName>
    </submittedName>
</protein>